<comment type="caution">
    <text evidence="1">The sequence shown here is derived from an EMBL/GenBank/DDBJ whole genome shotgun (WGS) entry which is preliminary data.</text>
</comment>
<dbReference type="Proteomes" id="UP001596513">
    <property type="component" value="Unassembled WGS sequence"/>
</dbReference>
<protein>
    <submittedName>
        <fullName evidence="1">DUF3606 domain-containing protein</fullName>
    </submittedName>
</protein>
<name>A0ABW2UDQ0_9BACT</name>
<evidence type="ECO:0000313" key="2">
    <source>
        <dbReference type="Proteomes" id="UP001596513"/>
    </source>
</evidence>
<proteinExistence type="predicted"/>
<reference evidence="2" key="1">
    <citation type="journal article" date="2019" name="Int. J. Syst. Evol. Microbiol.">
        <title>The Global Catalogue of Microorganisms (GCM) 10K type strain sequencing project: providing services to taxonomists for standard genome sequencing and annotation.</title>
        <authorList>
            <consortium name="The Broad Institute Genomics Platform"/>
            <consortium name="The Broad Institute Genome Sequencing Center for Infectious Disease"/>
            <person name="Wu L."/>
            <person name="Ma J."/>
        </authorList>
    </citation>
    <scope>NUCLEOTIDE SEQUENCE [LARGE SCALE GENOMIC DNA]</scope>
    <source>
        <strain evidence="2">JCM 19635</strain>
    </source>
</reference>
<dbReference type="Pfam" id="PF12244">
    <property type="entry name" value="DUF3606"/>
    <property type="match status" value="1"/>
</dbReference>
<gene>
    <name evidence="1" type="ORF">ACFQT0_29015</name>
</gene>
<dbReference type="RefSeq" id="WP_380206814.1">
    <property type="nucleotide sequence ID" value="NZ_JBHTEK010000005.1"/>
</dbReference>
<dbReference type="EMBL" id="JBHTEK010000005">
    <property type="protein sequence ID" value="MFC7670984.1"/>
    <property type="molecule type" value="Genomic_DNA"/>
</dbReference>
<dbReference type="InterPro" id="IPR022037">
    <property type="entry name" value="DUF3606"/>
</dbReference>
<sequence>MQPPATVDPTRINLQSTIAVNYWCQAMRCSETQLRNAVLAVGTLPADVQAYLNR</sequence>
<keyword evidence="2" id="KW-1185">Reference proteome</keyword>
<evidence type="ECO:0000313" key="1">
    <source>
        <dbReference type="EMBL" id="MFC7670984.1"/>
    </source>
</evidence>
<organism evidence="1 2">
    <name type="scientific">Hymenobacter humi</name>
    <dbReference type="NCBI Taxonomy" id="1411620"/>
    <lineage>
        <taxon>Bacteria</taxon>
        <taxon>Pseudomonadati</taxon>
        <taxon>Bacteroidota</taxon>
        <taxon>Cytophagia</taxon>
        <taxon>Cytophagales</taxon>
        <taxon>Hymenobacteraceae</taxon>
        <taxon>Hymenobacter</taxon>
    </lineage>
</organism>
<accession>A0ABW2UDQ0</accession>